<name>A0A3M0KVM4_HIRRU</name>
<organism evidence="2 3">
    <name type="scientific">Hirundo rustica rustica</name>
    <dbReference type="NCBI Taxonomy" id="333673"/>
    <lineage>
        <taxon>Eukaryota</taxon>
        <taxon>Metazoa</taxon>
        <taxon>Chordata</taxon>
        <taxon>Craniata</taxon>
        <taxon>Vertebrata</taxon>
        <taxon>Euteleostomi</taxon>
        <taxon>Archelosauria</taxon>
        <taxon>Archosauria</taxon>
        <taxon>Dinosauria</taxon>
        <taxon>Saurischia</taxon>
        <taxon>Theropoda</taxon>
        <taxon>Coelurosauria</taxon>
        <taxon>Aves</taxon>
        <taxon>Neognathae</taxon>
        <taxon>Neoaves</taxon>
        <taxon>Telluraves</taxon>
        <taxon>Australaves</taxon>
        <taxon>Passeriformes</taxon>
        <taxon>Sylvioidea</taxon>
        <taxon>Hirundinidae</taxon>
        <taxon>Hirundo</taxon>
    </lineage>
</organism>
<dbReference type="InterPro" id="IPR050160">
    <property type="entry name" value="MHC/Immunoglobulin"/>
</dbReference>
<proteinExistence type="predicted"/>
<evidence type="ECO:0000313" key="3">
    <source>
        <dbReference type="Proteomes" id="UP000269221"/>
    </source>
</evidence>
<keyword evidence="3" id="KW-1185">Reference proteome</keyword>
<comment type="caution">
    <text evidence="2">The sequence shown here is derived from an EMBL/GenBank/DDBJ whole genome shotgun (WGS) entry which is preliminary data.</text>
</comment>
<gene>
    <name evidence="2" type="ORF">DUI87_06211</name>
</gene>
<dbReference type="PANTHER" id="PTHR19944">
    <property type="entry name" value="MHC CLASS II-RELATED"/>
    <property type="match status" value="1"/>
</dbReference>
<dbReference type="EMBL" id="QRBI01000100">
    <property type="protein sequence ID" value="RMC16956.1"/>
    <property type="molecule type" value="Genomic_DNA"/>
</dbReference>
<dbReference type="InterPro" id="IPR003597">
    <property type="entry name" value="Ig_C1-set"/>
</dbReference>
<dbReference type="AlphaFoldDB" id="A0A3M0KVM4"/>
<reference evidence="2 3" key="1">
    <citation type="submission" date="2018-07" db="EMBL/GenBank/DDBJ databases">
        <title>A high quality draft genome assembly of the barn swallow (H. rustica rustica).</title>
        <authorList>
            <person name="Formenti G."/>
            <person name="Chiara M."/>
            <person name="Poveda L."/>
            <person name="Francoijs K.-J."/>
            <person name="Bonisoli-Alquati A."/>
            <person name="Canova L."/>
            <person name="Gianfranceschi L."/>
            <person name="Horner D.S."/>
            <person name="Saino N."/>
        </authorList>
    </citation>
    <scope>NUCLEOTIDE SEQUENCE [LARGE SCALE GENOMIC DNA]</scope>
    <source>
        <strain evidence="2">Chelidonia</strain>
        <tissue evidence="2">Blood</tissue>
    </source>
</reference>
<dbReference type="SUPFAM" id="SSF48726">
    <property type="entry name" value="Immunoglobulin"/>
    <property type="match status" value="1"/>
</dbReference>
<evidence type="ECO:0000259" key="1">
    <source>
        <dbReference type="SMART" id="SM00407"/>
    </source>
</evidence>
<evidence type="ECO:0000313" key="2">
    <source>
        <dbReference type="EMBL" id="RMC16956.1"/>
    </source>
</evidence>
<sequence length="162" mass="16846">MNGTERGRFVARNSDNREQLLPLGSDVGLCGGGHLLWGEVASVSISLLPSSSQPGPVRLLCSLMDFYPAHSQLSCFQGQQQLSGHGVGTAVVPNGDWSQQLLVLLETSPRRGVTSSCQVEHVSLEQPLSLALGHGGGAGGELGEALDVLGGTGGSWREPGFN</sequence>
<dbReference type="SMART" id="SM00407">
    <property type="entry name" value="IGc1"/>
    <property type="match status" value="1"/>
</dbReference>
<dbReference type="OrthoDB" id="9940220at2759"/>
<accession>A0A3M0KVM4</accession>
<dbReference type="Gene3D" id="2.60.40.10">
    <property type="entry name" value="Immunoglobulins"/>
    <property type="match status" value="1"/>
</dbReference>
<protein>
    <recommendedName>
        <fullName evidence="1">Immunoglobulin C1-set domain-containing protein</fullName>
    </recommendedName>
</protein>
<dbReference type="Pfam" id="PF07654">
    <property type="entry name" value="C1-set"/>
    <property type="match status" value="1"/>
</dbReference>
<dbReference type="InterPro" id="IPR013783">
    <property type="entry name" value="Ig-like_fold"/>
</dbReference>
<dbReference type="PANTHER" id="PTHR19944:SF99">
    <property type="entry name" value="HLA CLASS II HISTOCOMPATIBILITY ANTIGEN, DRB1 BETA CHAIN"/>
    <property type="match status" value="1"/>
</dbReference>
<feature type="domain" description="Immunoglobulin C1-set" evidence="1">
    <location>
        <begin position="56"/>
        <end position="127"/>
    </location>
</feature>
<dbReference type="STRING" id="333673.A0A3M0KVM4"/>
<dbReference type="InterPro" id="IPR036179">
    <property type="entry name" value="Ig-like_dom_sf"/>
</dbReference>
<dbReference type="Proteomes" id="UP000269221">
    <property type="component" value="Unassembled WGS sequence"/>
</dbReference>